<dbReference type="Proteomes" id="UP001472677">
    <property type="component" value="Unassembled WGS sequence"/>
</dbReference>
<keyword evidence="2" id="KW-1185">Reference proteome</keyword>
<name>A0ABR2AVC0_9ROSI</name>
<gene>
    <name evidence="1" type="ORF">V6N12_065904</name>
</gene>
<protein>
    <recommendedName>
        <fullName evidence="3">CBS domain-containing protein</fullName>
    </recommendedName>
</protein>
<evidence type="ECO:0000313" key="2">
    <source>
        <dbReference type="Proteomes" id="UP001472677"/>
    </source>
</evidence>
<organism evidence="1 2">
    <name type="scientific">Hibiscus sabdariffa</name>
    <name type="common">roselle</name>
    <dbReference type="NCBI Taxonomy" id="183260"/>
    <lineage>
        <taxon>Eukaryota</taxon>
        <taxon>Viridiplantae</taxon>
        <taxon>Streptophyta</taxon>
        <taxon>Embryophyta</taxon>
        <taxon>Tracheophyta</taxon>
        <taxon>Spermatophyta</taxon>
        <taxon>Magnoliopsida</taxon>
        <taxon>eudicotyledons</taxon>
        <taxon>Gunneridae</taxon>
        <taxon>Pentapetalae</taxon>
        <taxon>rosids</taxon>
        <taxon>malvids</taxon>
        <taxon>Malvales</taxon>
        <taxon>Malvaceae</taxon>
        <taxon>Malvoideae</taxon>
        <taxon>Hibiscus</taxon>
    </lineage>
</organism>
<accession>A0ABR2AVC0</accession>
<reference evidence="1 2" key="1">
    <citation type="journal article" date="2024" name="G3 (Bethesda)">
        <title>Genome assembly of Hibiscus sabdariffa L. provides insights into metabolisms of medicinal natural products.</title>
        <authorList>
            <person name="Kim T."/>
        </authorList>
    </citation>
    <scope>NUCLEOTIDE SEQUENCE [LARGE SCALE GENOMIC DNA]</scope>
    <source>
        <strain evidence="1">TK-2024</strain>
        <tissue evidence="1">Old leaves</tissue>
    </source>
</reference>
<proteinExistence type="predicted"/>
<sequence>MNVKENVVVNSTSLKATRSMRTTTAPEVLHPIEVIASPPTEIERVATRMKARDLYVVFLGIERERKLIVPFGGKGKIAHKVEVSTLATIEISLMDQSMSNLSWTFKMIQSSLPHTTLAQRRHEEQYMALLLFRV</sequence>
<evidence type="ECO:0008006" key="3">
    <source>
        <dbReference type="Google" id="ProtNLM"/>
    </source>
</evidence>
<evidence type="ECO:0000313" key="1">
    <source>
        <dbReference type="EMBL" id="KAK8497811.1"/>
    </source>
</evidence>
<dbReference type="EMBL" id="JBBPBM010000294">
    <property type="protein sequence ID" value="KAK8497811.1"/>
    <property type="molecule type" value="Genomic_DNA"/>
</dbReference>
<comment type="caution">
    <text evidence="1">The sequence shown here is derived from an EMBL/GenBank/DDBJ whole genome shotgun (WGS) entry which is preliminary data.</text>
</comment>